<dbReference type="SUPFAM" id="SSF52402">
    <property type="entry name" value="Adenine nucleotide alpha hydrolases-like"/>
    <property type="match status" value="1"/>
</dbReference>
<sequence length="164" mass="17987">MDSKHVMIAVDGSDNSMRAVEYTAAILGSHDGFMVRLVHIERLPDRDIFADEAAWKASCEEYAENMRSFLADSHKKLVDSGLPEDAVTELYVPSCNRPTPAKDAIRCSQGASISQEILRTVEDGGYGTIVLGRRGLSKAEEFLFGSVSSKIVHHVRGCTVWVVS</sequence>
<dbReference type="InterPro" id="IPR014729">
    <property type="entry name" value="Rossmann-like_a/b/a_fold"/>
</dbReference>
<evidence type="ECO:0000313" key="4">
    <source>
        <dbReference type="Proteomes" id="UP000448292"/>
    </source>
</evidence>
<name>A0A7M3MJ34_9BACT</name>
<dbReference type="InterPro" id="IPR006015">
    <property type="entry name" value="Universal_stress_UspA"/>
</dbReference>
<dbReference type="RefSeq" id="WP_144301836.1">
    <property type="nucleotide sequence ID" value="NZ_QMIE01000002.1"/>
</dbReference>
<dbReference type="InterPro" id="IPR006016">
    <property type="entry name" value="UspA"/>
</dbReference>
<reference evidence="3 4" key="1">
    <citation type="submission" date="2018-06" db="EMBL/GenBank/DDBJ databases">
        <title>Complete genome of Desulfovibrio indonesiensis P37SLT.</title>
        <authorList>
            <person name="Crispim J.S."/>
            <person name="Vidigal P.M.P."/>
            <person name="Silva L.C.F."/>
            <person name="Laguardia C.N."/>
            <person name="Araujo L.C."/>
            <person name="Dias R.S."/>
            <person name="Sousa M.P."/>
            <person name="Paula S.O."/>
            <person name="Silva C."/>
        </authorList>
    </citation>
    <scope>NUCLEOTIDE SEQUENCE [LARGE SCALE GENOMIC DNA]</scope>
    <source>
        <strain evidence="3 4">P37SLT</strain>
    </source>
</reference>
<dbReference type="PANTHER" id="PTHR31964">
    <property type="entry name" value="ADENINE NUCLEOTIDE ALPHA HYDROLASES-LIKE SUPERFAMILY PROTEIN"/>
    <property type="match status" value="1"/>
</dbReference>
<evidence type="ECO:0000259" key="2">
    <source>
        <dbReference type="Pfam" id="PF00582"/>
    </source>
</evidence>
<gene>
    <name evidence="3" type="ORF">DPQ33_03725</name>
</gene>
<feature type="domain" description="UspA" evidence="2">
    <location>
        <begin position="4"/>
        <end position="163"/>
    </location>
</feature>
<dbReference type="EMBL" id="QMIE01000002">
    <property type="protein sequence ID" value="TVM19477.1"/>
    <property type="molecule type" value="Genomic_DNA"/>
</dbReference>
<dbReference type="AlphaFoldDB" id="A0A7M3MJ34"/>
<comment type="similarity">
    <text evidence="1">Belongs to the universal stress protein A family.</text>
</comment>
<accession>A0A7M3MJ34</accession>
<dbReference type="PRINTS" id="PR01438">
    <property type="entry name" value="UNVRSLSTRESS"/>
</dbReference>
<protein>
    <submittedName>
        <fullName evidence="3">Universal stress protein</fullName>
    </submittedName>
</protein>
<dbReference type="PANTHER" id="PTHR31964:SF113">
    <property type="entry name" value="USPA DOMAIN-CONTAINING PROTEIN"/>
    <property type="match status" value="1"/>
</dbReference>
<evidence type="ECO:0000313" key="3">
    <source>
        <dbReference type="EMBL" id="TVM19477.1"/>
    </source>
</evidence>
<dbReference type="Proteomes" id="UP000448292">
    <property type="component" value="Unassembled WGS sequence"/>
</dbReference>
<dbReference type="Pfam" id="PF00582">
    <property type="entry name" value="Usp"/>
    <property type="match status" value="1"/>
</dbReference>
<comment type="caution">
    <text evidence="3">The sequence shown here is derived from an EMBL/GenBank/DDBJ whole genome shotgun (WGS) entry which is preliminary data.</text>
</comment>
<evidence type="ECO:0000256" key="1">
    <source>
        <dbReference type="ARBA" id="ARBA00008791"/>
    </source>
</evidence>
<dbReference type="CDD" id="cd00293">
    <property type="entry name" value="USP-like"/>
    <property type="match status" value="1"/>
</dbReference>
<dbReference type="Gene3D" id="3.40.50.620">
    <property type="entry name" value="HUPs"/>
    <property type="match status" value="1"/>
</dbReference>
<keyword evidence="4" id="KW-1185">Reference proteome</keyword>
<organism evidence="3 4">
    <name type="scientific">Oceanidesulfovibrio indonesiensis</name>
    <dbReference type="NCBI Taxonomy" id="54767"/>
    <lineage>
        <taxon>Bacteria</taxon>
        <taxon>Pseudomonadati</taxon>
        <taxon>Thermodesulfobacteriota</taxon>
        <taxon>Desulfovibrionia</taxon>
        <taxon>Desulfovibrionales</taxon>
        <taxon>Desulfovibrionaceae</taxon>
        <taxon>Oceanidesulfovibrio</taxon>
    </lineage>
</organism>
<proteinExistence type="inferred from homology"/>
<dbReference type="OrthoDB" id="5420527at2"/>